<evidence type="ECO:0000313" key="3">
    <source>
        <dbReference type="Proteomes" id="UP000233837"/>
    </source>
</evidence>
<dbReference type="PANTHER" id="PTHR31635">
    <property type="entry name" value="REVERSE TRANSCRIPTASE DOMAIN-CONTAINING PROTEIN-RELATED"/>
    <property type="match status" value="1"/>
</dbReference>
<dbReference type="Pfam" id="PF00078">
    <property type="entry name" value="RVT_1"/>
    <property type="match status" value="1"/>
</dbReference>
<protein>
    <submittedName>
        <fullName evidence="2">Ribonuclease H protein</fullName>
    </submittedName>
</protein>
<reference evidence="2 3" key="1">
    <citation type="journal article" date="2016" name="Sci. Rep.">
        <title>The Dendrobium catenatum Lindl. genome sequence provides insights into polysaccharide synthase, floral development and adaptive evolution.</title>
        <authorList>
            <person name="Zhang G.Q."/>
            <person name="Xu Q."/>
            <person name="Bian C."/>
            <person name="Tsai W.C."/>
            <person name="Yeh C.M."/>
            <person name="Liu K.W."/>
            <person name="Yoshida K."/>
            <person name="Zhang L.S."/>
            <person name="Chang S.B."/>
            <person name="Chen F."/>
            <person name="Shi Y."/>
            <person name="Su Y.Y."/>
            <person name="Zhang Y.Q."/>
            <person name="Chen L.J."/>
            <person name="Yin Y."/>
            <person name="Lin M."/>
            <person name="Huang H."/>
            <person name="Deng H."/>
            <person name="Wang Z.W."/>
            <person name="Zhu S.L."/>
            <person name="Zhao X."/>
            <person name="Deng C."/>
            <person name="Niu S.C."/>
            <person name="Huang J."/>
            <person name="Wang M."/>
            <person name="Liu G.H."/>
            <person name="Yang H.J."/>
            <person name="Xiao X.J."/>
            <person name="Hsiao Y.Y."/>
            <person name="Wu W.L."/>
            <person name="Chen Y.Y."/>
            <person name="Mitsuda N."/>
            <person name="Ohme-Takagi M."/>
            <person name="Luo Y.B."/>
            <person name="Van de Peer Y."/>
            <person name="Liu Z.J."/>
        </authorList>
    </citation>
    <scope>NUCLEOTIDE SEQUENCE [LARGE SCALE GENOMIC DNA]</scope>
    <source>
        <tissue evidence="2">The whole plant</tissue>
    </source>
</reference>
<dbReference type="InterPro" id="IPR000477">
    <property type="entry name" value="RT_dom"/>
</dbReference>
<dbReference type="AlphaFoldDB" id="A0A2I0W4C6"/>
<evidence type="ECO:0000313" key="2">
    <source>
        <dbReference type="EMBL" id="PKU70516.1"/>
    </source>
</evidence>
<keyword evidence="3" id="KW-1185">Reference proteome</keyword>
<dbReference type="SUPFAM" id="SSF56672">
    <property type="entry name" value="DNA/RNA polymerases"/>
    <property type="match status" value="1"/>
</dbReference>
<dbReference type="EMBL" id="KZ502928">
    <property type="protein sequence ID" value="PKU70516.1"/>
    <property type="molecule type" value="Genomic_DNA"/>
</dbReference>
<dbReference type="Proteomes" id="UP000233837">
    <property type="component" value="Unassembled WGS sequence"/>
</dbReference>
<dbReference type="STRING" id="906689.A0A2I0W4C6"/>
<organism evidence="2 3">
    <name type="scientific">Dendrobium catenatum</name>
    <dbReference type="NCBI Taxonomy" id="906689"/>
    <lineage>
        <taxon>Eukaryota</taxon>
        <taxon>Viridiplantae</taxon>
        <taxon>Streptophyta</taxon>
        <taxon>Embryophyta</taxon>
        <taxon>Tracheophyta</taxon>
        <taxon>Spermatophyta</taxon>
        <taxon>Magnoliopsida</taxon>
        <taxon>Liliopsida</taxon>
        <taxon>Asparagales</taxon>
        <taxon>Orchidaceae</taxon>
        <taxon>Epidendroideae</taxon>
        <taxon>Malaxideae</taxon>
        <taxon>Dendrobiinae</taxon>
        <taxon>Dendrobium</taxon>
    </lineage>
</organism>
<reference evidence="2 3" key="2">
    <citation type="journal article" date="2017" name="Nature">
        <title>The Apostasia genome and the evolution of orchids.</title>
        <authorList>
            <person name="Zhang G.Q."/>
            <person name="Liu K.W."/>
            <person name="Li Z."/>
            <person name="Lohaus R."/>
            <person name="Hsiao Y.Y."/>
            <person name="Niu S.C."/>
            <person name="Wang J.Y."/>
            <person name="Lin Y.C."/>
            <person name="Xu Q."/>
            <person name="Chen L.J."/>
            <person name="Yoshida K."/>
            <person name="Fujiwara S."/>
            <person name="Wang Z.W."/>
            <person name="Zhang Y.Q."/>
            <person name="Mitsuda N."/>
            <person name="Wang M."/>
            <person name="Liu G.H."/>
            <person name="Pecoraro L."/>
            <person name="Huang H.X."/>
            <person name="Xiao X.J."/>
            <person name="Lin M."/>
            <person name="Wu X.Y."/>
            <person name="Wu W.L."/>
            <person name="Chen Y.Y."/>
            <person name="Chang S.B."/>
            <person name="Sakamoto S."/>
            <person name="Ohme-Takagi M."/>
            <person name="Yagi M."/>
            <person name="Zeng S.J."/>
            <person name="Shen C.Y."/>
            <person name="Yeh C.M."/>
            <person name="Luo Y.B."/>
            <person name="Tsai W.C."/>
            <person name="Van de Peer Y."/>
            <person name="Liu Z.J."/>
        </authorList>
    </citation>
    <scope>NUCLEOTIDE SEQUENCE [LARGE SCALE GENOMIC DNA]</scope>
    <source>
        <tissue evidence="2">The whole plant</tissue>
    </source>
</reference>
<dbReference type="PANTHER" id="PTHR31635:SF196">
    <property type="entry name" value="REVERSE TRANSCRIPTASE DOMAIN-CONTAINING PROTEIN-RELATED"/>
    <property type="match status" value="1"/>
</dbReference>
<dbReference type="InterPro" id="IPR043502">
    <property type="entry name" value="DNA/RNA_pol_sf"/>
</dbReference>
<sequence length="426" mass="48908">MSRNWKDTLIALIAKIKSPLTPSNYRPISLCQTNYKIAATILVNRLKKCISKLITEEQMAFMPGRSISEHCLLAQEIFHKFKISKNKKGLMALKLDMEQAYDSMGWPALDQILKWYGFPCFFSKLLMECVVGVRFSIIINGRNSEWIDAHSGFRQGCPLSPYLFIMCFQLVSNSIEQKGQDLGIRVSPRGPRITQHLYADDVLIFSHVSIGLAKALKKIVEDFFKWTGQRINVSKSQINFGKVVGYPTKKKITRLFGYKNLKEMSYLGIKLSLKRLKLADFQYMLSNVMDRINAWGKKTLSLGGKITLISSSLLSMPNFLVNYSLVPKKYLYEVEKLCRNFLWHKPSGEHGMHYVAWEDKCKTRSMGGMGLQSPIMRVSSLRSKLAWDFFQKTDSLCYKTIKHKYGDDLMIGTQKKVTSDAWKNFT</sequence>
<feature type="domain" description="Reverse transcriptase" evidence="1">
    <location>
        <begin position="1"/>
        <end position="271"/>
    </location>
</feature>
<name>A0A2I0W4C6_9ASPA</name>
<gene>
    <name evidence="2" type="ORF">MA16_Dca026415</name>
</gene>
<dbReference type="PROSITE" id="PS50878">
    <property type="entry name" value="RT_POL"/>
    <property type="match status" value="1"/>
</dbReference>
<accession>A0A2I0W4C6</accession>
<proteinExistence type="predicted"/>
<dbReference type="CDD" id="cd01650">
    <property type="entry name" value="RT_nLTR_like"/>
    <property type="match status" value="1"/>
</dbReference>
<evidence type="ECO:0000259" key="1">
    <source>
        <dbReference type="PROSITE" id="PS50878"/>
    </source>
</evidence>